<comment type="caution">
    <text evidence="2">The sequence shown here is derived from an EMBL/GenBank/DDBJ whole genome shotgun (WGS) entry which is preliminary data.</text>
</comment>
<sequence>MGSATSSSNKTKKERPRYKNNIVKSSAQLQFTNLSQETPLIKISNNSIYSMDPKSTNVGSSSHNAPNNHIVDASDVIDGRIYETRWQEYVGSELIFDDYGELVGKVKEHLTCKENVKFVPTKSQDKDKENAGGDHGRANGESSFLKKAIKLATDLEKIR</sequence>
<feature type="region of interest" description="Disordered" evidence="1">
    <location>
        <begin position="1"/>
        <end position="21"/>
    </location>
</feature>
<accession>A0AAI9T091</accession>
<dbReference type="EMBL" id="JAHUZD010000023">
    <property type="protein sequence ID" value="KAI3406456.2"/>
    <property type="molecule type" value="Genomic_DNA"/>
</dbReference>
<gene>
    <name evidence="2" type="ORF">KGF56_000587</name>
</gene>
<feature type="region of interest" description="Disordered" evidence="1">
    <location>
        <begin position="121"/>
        <end position="141"/>
    </location>
</feature>
<dbReference type="GeneID" id="73378204"/>
<evidence type="ECO:0000313" key="3">
    <source>
        <dbReference type="Proteomes" id="UP001202479"/>
    </source>
</evidence>
<evidence type="ECO:0000256" key="1">
    <source>
        <dbReference type="SAM" id="MobiDB-lite"/>
    </source>
</evidence>
<evidence type="ECO:0000313" key="2">
    <source>
        <dbReference type="EMBL" id="KAI3406456.2"/>
    </source>
</evidence>
<reference evidence="2" key="1">
    <citation type="journal article" date="2022" name="DNA Res.">
        <title>Genome analysis of five recently described species of the CUG-Ser clade uncovers Candida theae as a new hybrid lineage with pathogenic potential in the Candida parapsilosis species complex.</title>
        <authorList>
            <person name="Mixao V."/>
            <person name="Del Olmo V."/>
            <person name="Hegedusova E."/>
            <person name="Saus E."/>
            <person name="Pryszcz L."/>
            <person name="Cillingova A."/>
            <person name="Nosek J."/>
            <person name="Gabaldon T."/>
        </authorList>
    </citation>
    <scope>NUCLEOTIDE SEQUENCE</scope>
    <source>
        <strain evidence="2">CBS 10844</strain>
    </source>
</reference>
<keyword evidence="3" id="KW-1185">Reference proteome</keyword>
<dbReference type="Proteomes" id="UP001202479">
    <property type="component" value="Unassembled WGS sequence"/>
</dbReference>
<name>A0AAI9T091_9ASCO</name>
<protein>
    <submittedName>
        <fullName evidence="2">TFC7</fullName>
    </submittedName>
</protein>
<proteinExistence type="predicted"/>
<organism evidence="2 3">
    <name type="scientific">Candida oxycetoniae</name>
    <dbReference type="NCBI Taxonomy" id="497107"/>
    <lineage>
        <taxon>Eukaryota</taxon>
        <taxon>Fungi</taxon>
        <taxon>Dikarya</taxon>
        <taxon>Ascomycota</taxon>
        <taxon>Saccharomycotina</taxon>
        <taxon>Pichiomycetes</taxon>
        <taxon>Debaryomycetaceae</taxon>
        <taxon>Candida/Lodderomyces clade</taxon>
        <taxon>Candida</taxon>
    </lineage>
</organism>
<dbReference type="RefSeq" id="XP_049182201.1">
    <property type="nucleotide sequence ID" value="XM_049326513.1"/>
</dbReference>
<feature type="compositionally biased region" description="Basic and acidic residues" evidence="1">
    <location>
        <begin position="123"/>
        <end position="138"/>
    </location>
</feature>
<dbReference type="AlphaFoldDB" id="A0AAI9T091"/>